<keyword evidence="2" id="KW-1185">Reference proteome</keyword>
<comment type="caution">
    <text evidence="1">The sequence shown here is derived from an EMBL/GenBank/DDBJ whole genome shotgun (WGS) entry which is preliminary data.</text>
</comment>
<dbReference type="Proteomes" id="UP000215914">
    <property type="component" value="Unassembled WGS sequence"/>
</dbReference>
<accession>A0A9K3J8P5</accession>
<dbReference type="EMBL" id="MNCJ02000319">
    <property type="protein sequence ID" value="KAF5810453.1"/>
    <property type="molecule type" value="Genomic_DNA"/>
</dbReference>
<reference evidence="1" key="2">
    <citation type="submission" date="2020-06" db="EMBL/GenBank/DDBJ databases">
        <title>Helianthus annuus Genome sequencing and assembly Release 2.</title>
        <authorList>
            <person name="Gouzy J."/>
            <person name="Langlade N."/>
            <person name="Munos S."/>
        </authorList>
    </citation>
    <scope>NUCLEOTIDE SEQUENCE</scope>
    <source>
        <tissue evidence="1">Leaves</tissue>
    </source>
</reference>
<dbReference type="AlphaFoldDB" id="A0A9K3J8P5"/>
<dbReference type="Gramene" id="mRNA:HanXRQr2_Chr04g0169601">
    <property type="protein sequence ID" value="mRNA:HanXRQr2_Chr04g0169601"/>
    <property type="gene ID" value="HanXRQr2_Chr04g0169601"/>
</dbReference>
<evidence type="ECO:0000313" key="2">
    <source>
        <dbReference type="Proteomes" id="UP000215914"/>
    </source>
</evidence>
<reference evidence="1" key="1">
    <citation type="journal article" date="2017" name="Nature">
        <title>The sunflower genome provides insights into oil metabolism, flowering and Asterid evolution.</title>
        <authorList>
            <person name="Badouin H."/>
            <person name="Gouzy J."/>
            <person name="Grassa C.J."/>
            <person name="Murat F."/>
            <person name="Staton S.E."/>
            <person name="Cottret L."/>
            <person name="Lelandais-Briere C."/>
            <person name="Owens G.L."/>
            <person name="Carrere S."/>
            <person name="Mayjonade B."/>
            <person name="Legrand L."/>
            <person name="Gill N."/>
            <person name="Kane N.C."/>
            <person name="Bowers J.E."/>
            <person name="Hubner S."/>
            <person name="Bellec A."/>
            <person name="Berard A."/>
            <person name="Berges H."/>
            <person name="Blanchet N."/>
            <person name="Boniface M.C."/>
            <person name="Brunel D."/>
            <person name="Catrice O."/>
            <person name="Chaidir N."/>
            <person name="Claudel C."/>
            <person name="Donnadieu C."/>
            <person name="Faraut T."/>
            <person name="Fievet G."/>
            <person name="Helmstetter N."/>
            <person name="King M."/>
            <person name="Knapp S.J."/>
            <person name="Lai Z."/>
            <person name="Le Paslier M.C."/>
            <person name="Lippi Y."/>
            <person name="Lorenzon L."/>
            <person name="Mandel J.R."/>
            <person name="Marage G."/>
            <person name="Marchand G."/>
            <person name="Marquand E."/>
            <person name="Bret-Mestries E."/>
            <person name="Morien E."/>
            <person name="Nambeesan S."/>
            <person name="Nguyen T."/>
            <person name="Pegot-Espagnet P."/>
            <person name="Pouilly N."/>
            <person name="Raftis F."/>
            <person name="Sallet E."/>
            <person name="Schiex T."/>
            <person name="Thomas J."/>
            <person name="Vandecasteele C."/>
            <person name="Vares D."/>
            <person name="Vear F."/>
            <person name="Vautrin S."/>
            <person name="Crespi M."/>
            <person name="Mangin B."/>
            <person name="Burke J.M."/>
            <person name="Salse J."/>
            <person name="Munos S."/>
            <person name="Vincourt P."/>
            <person name="Rieseberg L.H."/>
            <person name="Langlade N.B."/>
        </authorList>
    </citation>
    <scope>NUCLEOTIDE SEQUENCE</scope>
    <source>
        <tissue evidence="1">Leaves</tissue>
    </source>
</reference>
<organism evidence="1 2">
    <name type="scientific">Helianthus annuus</name>
    <name type="common">Common sunflower</name>
    <dbReference type="NCBI Taxonomy" id="4232"/>
    <lineage>
        <taxon>Eukaryota</taxon>
        <taxon>Viridiplantae</taxon>
        <taxon>Streptophyta</taxon>
        <taxon>Embryophyta</taxon>
        <taxon>Tracheophyta</taxon>
        <taxon>Spermatophyta</taxon>
        <taxon>Magnoliopsida</taxon>
        <taxon>eudicotyledons</taxon>
        <taxon>Gunneridae</taxon>
        <taxon>Pentapetalae</taxon>
        <taxon>asterids</taxon>
        <taxon>campanulids</taxon>
        <taxon>Asterales</taxon>
        <taxon>Asteraceae</taxon>
        <taxon>Asteroideae</taxon>
        <taxon>Heliantheae alliance</taxon>
        <taxon>Heliantheae</taxon>
        <taxon>Helianthus</taxon>
    </lineage>
</organism>
<proteinExistence type="predicted"/>
<evidence type="ECO:0000313" key="1">
    <source>
        <dbReference type="EMBL" id="KAF5810453.1"/>
    </source>
</evidence>
<sequence>MMSDNTNPPLRLLGFVIPEAVESNDSELARLFEAGAASGNGGSRDEGFDCEE</sequence>
<gene>
    <name evidence="1" type="ORF">HanXRQr2_Chr04g0169601</name>
</gene>
<protein>
    <submittedName>
        <fullName evidence="1">Uncharacterized protein</fullName>
    </submittedName>
</protein>
<name>A0A9K3J8P5_HELAN</name>